<name>A0A6H2H524_9BURK</name>
<accession>A0A6H2H524</accession>
<evidence type="ECO:0000313" key="3">
    <source>
        <dbReference type="Proteomes" id="UP000502041"/>
    </source>
</evidence>
<reference evidence="2 3" key="1">
    <citation type="submission" date="2020-04" db="EMBL/GenBank/DDBJ databases">
        <title>Complete genome of a Psychrophilic, Marine, Gas Vacuolate Bacterium Polaromonas vacuolata KCTC 22033T.</title>
        <authorList>
            <person name="Hwang K."/>
            <person name="Kim K.M."/>
        </authorList>
    </citation>
    <scope>NUCLEOTIDE SEQUENCE [LARGE SCALE GENOMIC DNA]</scope>
    <source>
        <strain evidence="2 3">KCTC 22033</strain>
    </source>
</reference>
<dbReference type="SUPFAM" id="SSF48371">
    <property type="entry name" value="ARM repeat"/>
    <property type="match status" value="1"/>
</dbReference>
<dbReference type="AlphaFoldDB" id="A0A6H2H524"/>
<feature type="region of interest" description="Disordered" evidence="1">
    <location>
        <begin position="34"/>
        <end position="53"/>
    </location>
</feature>
<gene>
    <name evidence="2" type="ORF">HC248_00129</name>
</gene>
<dbReference type="Proteomes" id="UP000502041">
    <property type="component" value="Chromosome"/>
</dbReference>
<keyword evidence="3" id="KW-1185">Reference proteome</keyword>
<dbReference type="InterPro" id="IPR016024">
    <property type="entry name" value="ARM-type_fold"/>
</dbReference>
<dbReference type="Gene3D" id="1.25.10.10">
    <property type="entry name" value="Leucine-rich Repeat Variant"/>
    <property type="match status" value="1"/>
</dbReference>
<dbReference type="RefSeq" id="WP_168920800.1">
    <property type="nucleotide sequence ID" value="NZ_CP051461.1"/>
</dbReference>
<organism evidence="2 3">
    <name type="scientific">Polaromonas vacuolata</name>
    <dbReference type="NCBI Taxonomy" id="37448"/>
    <lineage>
        <taxon>Bacteria</taxon>
        <taxon>Pseudomonadati</taxon>
        <taxon>Pseudomonadota</taxon>
        <taxon>Betaproteobacteria</taxon>
        <taxon>Burkholderiales</taxon>
        <taxon>Comamonadaceae</taxon>
        <taxon>Polaromonas</taxon>
    </lineage>
</organism>
<evidence type="ECO:0000313" key="2">
    <source>
        <dbReference type="EMBL" id="QJC54867.1"/>
    </source>
</evidence>
<feature type="region of interest" description="Disordered" evidence="1">
    <location>
        <begin position="63"/>
        <end position="84"/>
    </location>
</feature>
<proteinExistence type="predicted"/>
<dbReference type="EMBL" id="CP051461">
    <property type="protein sequence ID" value="QJC54867.1"/>
    <property type="molecule type" value="Genomic_DNA"/>
</dbReference>
<feature type="compositionally biased region" description="Polar residues" evidence="1">
    <location>
        <begin position="34"/>
        <end position="50"/>
    </location>
</feature>
<evidence type="ECO:0000256" key="1">
    <source>
        <dbReference type="SAM" id="MobiDB-lite"/>
    </source>
</evidence>
<dbReference type="KEGG" id="pvac:HC248_00129"/>
<protein>
    <submittedName>
        <fullName evidence="2">Uncharacterized protein</fullName>
    </submittedName>
</protein>
<dbReference type="InterPro" id="IPR011989">
    <property type="entry name" value="ARM-like"/>
</dbReference>
<feature type="compositionally biased region" description="Polar residues" evidence="1">
    <location>
        <begin position="1"/>
        <end position="15"/>
    </location>
</feature>
<feature type="region of interest" description="Disordered" evidence="1">
    <location>
        <begin position="1"/>
        <end position="27"/>
    </location>
</feature>
<sequence>MNPLNKTAVINPSVRQDTERKIPTTPSPVVIQSSLASRIPTHQVSPDSPRSLSSYAVTSVTSVTVDSTEAKASSSSSSSRPSRIISSASFSSSSPLVETHQGVQIHPEELERLLNRSSINEEENAAVYSELQGRMSEVVNAATNPARPEVAVRALILLGNLAAISDVRAAELWATLGTTGRAAVLTAATSPAQPAVAEEALFLLGNLAANSDDRNTEIWATLGYAGRAAVVAAATNLEQPAVAERALFLLVHLVANSDVRKTELWATLGNVGRAAVLTAATNLAVADKALFLLANLVANSDVRKAELWDTLGNVGRAAVLTAATSSAQPAVADKALELLTHLTANSNVRKAELWATLTAAGGEGLIIAATTAGEPEVASMAIAQPLLAQLWAATQRPAVKQQSTYFLFTQILGNPHRTRQAMNALNAAMPAIAMRHIIATLRQWGGLVSHHELERLTLLAGIVQANISPQKMTVFMAAVMSGIGLRQYPLVQRLVLCDQVMAMHMAEGNDPAMFRHHMRLGFDTACGDTSAVLVSQDLSAPEKLQLLEIIYSSREFLSAQVTLDELLKLRLIPNNSRDFMVKAIGLILNGGQATPTQFKEILTWLKGEFKRDEQTGELTDGPTVFTNSATLGDIGDSAIYALATQRDQYFSLYQNFRPHMTRDFIQAEIAEISQQVLTKEIPEDFGATLIFQLRQFLSTAKIDAGVSDDGQYDRKSESK</sequence>